<dbReference type="RefSeq" id="WP_019091708.1">
    <property type="nucleotide sequence ID" value="NZ_LHUQ01000006.1"/>
</dbReference>
<dbReference type="SUPFAM" id="SSF53756">
    <property type="entry name" value="UDP-Glycosyltransferase/glycogen phosphorylase"/>
    <property type="match status" value="1"/>
</dbReference>
<dbReference type="Gene3D" id="3.40.50.2000">
    <property type="entry name" value="Glycogen Phosphorylase B"/>
    <property type="match status" value="2"/>
</dbReference>
<protein>
    <submittedName>
        <fullName evidence="3">Alpha-D-kanosaminyltransferase</fullName>
        <ecNumber evidence="3">2.4.1.301</ecNumber>
    </submittedName>
</protein>
<keyword evidence="3" id="KW-0328">Glycosyltransferase</keyword>
<dbReference type="EMBL" id="LHUQ01000006">
    <property type="protein sequence ID" value="KON64841.1"/>
    <property type="molecule type" value="Genomic_DNA"/>
</dbReference>
<organism evidence="3 4">
    <name type="scientific">Komagataeibacter europaeus</name>
    <name type="common">Gluconacetobacter europaeus</name>
    <dbReference type="NCBI Taxonomy" id="33995"/>
    <lineage>
        <taxon>Bacteria</taxon>
        <taxon>Pseudomonadati</taxon>
        <taxon>Pseudomonadota</taxon>
        <taxon>Alphaproteobacteria</taxon>
        <taxon>Acetobacterales</taxon>
        <taxon>Acetobacteraceae</taxon>
        <taxon>Komagataeibacter</taxon>
    </lineage>
</organism>
<reference evidence="3" key="1">
    <citation type="submission" date="2015-08" db="EMBL/GenBank/DDBJ databases">
        <title>Draft genome sequence of Komagataeibacter europaeus CECT 8546 a cellulose producer strain from vinegar produced by the traditional method.</title>
        <authorList>
            <person name="Poehlein A."/>
            <person name="Valera M.J."/>
            <person name="Haack F.S."/>
            <person name="Mas A."/>
            <person name="Daniel R."/>
            <person name="Streit W.R."/>
            <person name="Mateo E."/>
        </authorList>
    </citation>
    <scope>NUCLEOTIDE SEQUENCE [LARGE SCALE GENOMIC DNA]</scope>
    <source>
        <strain evidence="3">CECT 8546</strain>
    </source>
</reference>
<dbReference type="AlphaFoldDB" id="A0A0M0EIU3"/>
<sequence length="865" mass="94225">MSDSIISLVPPPSGKALTRADLGLIVEDARRLVRSGQFQVVVSMLEPLQEEAEVTREMKSLLAQAYEGVGEKHKARLLWLEVERAGTPAEGNGRHLWKLGNGALERGDYGEAERLFTSFLQVCPGDLAAAERLLEARMNRADGRALRRIYAEHLDAWPETANSAACLAAHVLRHDTKAEALKVLAHAETLWEGSLPAALRIAQIFQSVNEPERALAVQDRAAALYGNNIALLRSRFRTRQIMGAPKDELLKAIDHLISLEPDIARYHVMRARLCANFKDWAGAAKAWEISLRLDDTKLAYWRGLINALGKLERNAAIDALIAKARQHFRSGGAEGLVDLSILETSIGEHKRAVKLAVSAMSNPRMRMRAREAASAALLAAGDYVRAWSFLSGGLEDGTASIETERMAARCSASLLQPAATSGRRRFPDALFERALLHPPARTLIEPGDAVMLVTSSLGAGGAERQVAYSAGGVARLRAEAGRGPTWLVAQDMAAERGRAVMMPVAANEHLQIEDLGPIDQAACFRKIAAEDVGAREALRIIAAMPTRISRDVIKLYDCFRRHKPGLVHLWQDGVISTGSVAAVLAGVPRIVCSTRNVVAQETDRRRYRSYLATMYRCLAQRSDVRLTANSGVGAEDYEKWLGLEPGSIAVIRNGVETASVQKRGNPEARAMVRERLGLGPDNLLMGGTFRLAPAKRPHLWLSVAEIVAAQVPEARFTIVGDGVLRAELEQWIAAHGLADRVTLAGRQSPVEPWIAAMDVMLLASEVEGLPNVLLEAQTLGVPVVTTDAGGSREAVIQDITGYLVQDDKAENLAAAIIRVMQDRTFRLKARTGAPAFIEQRFGLQRMLGDTMSLYDTGFPLQGRVG</sequence>
<dbReference type="PATRIC" id="fig|33995.3.peg.1653"/>
<dbReference type="InterPro" id="IPR001296">
    <property type="entry name" value="Glyco_trans_1"/>
</dbReference>
<proteinExistence type="predicted"/>
<gene>
    <name evidence="3" type="primary">kanE1</name>
    <name evidence="3" type="ORF">KOEU_14860</name>
</gene>
<keyword evidence="3" id="KW-0808">Transferase</keyword>
<dbReference type="OrthoDB" id="5443996at2"/>
<dbReference type="SUPFAM" id="SSF48452">
    <property type="entry name" value="TPR-like"/>
    <property type="match status" value="1"/>
</dbReference>
<keyword evidence="4" id="KW-1185">Reference proteome</keyword>
<dbReference type="Pfam" id="PF00534">
    <property type="entry name" value="Glycos_transf_1"/>
    <property type="match status" value="1"/>
</dbReference>
<dbReference type="Pfam" id="PF13439">
    <property type="entry name" value="Glyco_transf_4"/>
    <property type="match status" value="1"/>
</dbReference>
<dbReference type="InterPro" id="IPR028098">
    <property type="entry name" value="Glyco_trans_4-like_N"/>
</dbReference>
<evidence type="ECO:0000259" key="1">
    <source>
        <dbReference type="Pfam" id="PF00534"/>
    </source>
</evidence>
<dbReference type="GO" id="GO:0016757">
    <property type="term" value="F:glycosyltransferase activity"/>
    <property type="evidence" value="ECO:0007669"/>
    <property type="project" value="UniProtKB-KW"/>
</dbReference>
<dbReference type="PANTHER" id="PTHR12526:SF630">
    <property type="entry name" value="GLYCOSYLTRANSFERASE"/>
    <property type="match status" value="1"/>
</dbReference>
<evidence type="ECO:0000259" key="2">
    <source>
        <dbReference type="Pfam" id="PF13439"/>
    </source>
</evidence>
<dbReference type="STRING" id="33995.KOEU_14860"/>
<dbReference type="Gene3D" id="1.25.40.10">
    <property type="entry name" value="Tetratricopeptide repeat domain"/>
    <property type="match status" value="1"/>
</dbReference>
<evidence type="ECO:0000313" key="4">
    <source>
        <dbReference type="Proteomes" id="UP000037566"/>
    </source>
</evidence>
<dbReference type="Proteomes" id="UP000037566">
    <property type="component" value="Unassembled WGS sequence"/>
</dbReference>
<comment type="caution">
    <text evidence="3">The sequence shown here is derived from an EMBL/GenBank/DDBJ whole genome shotgun (WGS) entry which is preliminary data.</text>
</comment>
<evidence type="ECO:0000313" key="3">
    <source>
        <dbReference type="EMBL" id="KON64841.1"/>
    </source>
</evidence>
<name>A0A0M0EIU3_KOMEU</name>
<feature type="domain" description="Glycosyltransferase subfamily 4-like N-terminal" evidence="2">
    <location>
        <begin position="545"/>
        <end position="658"/>
    </location>
</feature>
<dbReference type="InterPro" id="IPR011990">
    <property type="entry name" value="TPR-like_helical_dom_sf"/>
</dbReference>
<dbReference type="EC" id="2.4.1.301" evidence="3"/>
<dbReference type="PANTHER" id="PTHR12526">
    <property type="entry name" value="GLYCOSYLTRANSFERASE"/>
    <property type="match status" value="1"/>
</dbReference>
<accession>A0A0M0EIU3</accession>
<feature type="domain" description="Glycosyl transferase family 1" evidence="1">
    <location>
        <begin position="690"/>
        <end position="830"/>
    </location>
</feature>